<dbReference type="EMBL" id="GAIX01012238">
    <property type="protein sequence ID" value="JAA80322.1"/>
    <property type="molecule type" value="Transcribed_RNA"/>
</dbReference>
<proteinExistence type="predicted"/>
<dbReference type="AlphaFoldDB" id="S4PTD3"/>
<accession>S4PTD3</accession>
<name>S4PTD3_9NEOP</name>
<protein>
    <submittedName>
        <fullName evidence="1">Uncharacterized protein</fullName>
    </submittedName>
</protein>
<organism evidence="1">
    <name type="scientific">Pararge aegeria</name>
    <name type="common">speckled wood butterfly</name>
    <dbReference type="NCBI Taxonomy" id="116150"/>
    <lineage>
        <taxon>Eukaryota</taxon>
        <taxon>Metazoa</taxon>
        <taxon>Ecdysozoa</taxon>
        <taxon>Arthropoda</taxon>
        <taxon>Hexapoda</taxon>
        <taxon>Insecta</taxon>
        <taxon>Pterygota</taxon>
        <taxon>Neoptera</taxon>
        <taxon>Endopterygota</taxon>
        <taxon>Lepidoptera</taxon>
        <taxon>Glossata</taxon>
        <taxon>Ditrysia</taxon>
        <taxon>Papilionoidea</taxon>
        <taxon>Nymphalidae</taxon>
        <taxon>Satyrinae</taxon>
        <taxon>Satyrini</taxon>
        <taxon>Parargina</taxon>
        <taxon>Pararge</taxon>
    </lineage>
</organism>
<reference evidence="1" key="1">
    <citation type="journal article" date="2013" name="BMC Genomics">
        <title>Unscrambling butterfly oogenesis.</title>
        <authorList>
            <person name="Carter J.M."/>
            <person name="Baker S.C."/>
            <person name="Pink R."/>
            <person name="Carter D.R."/>
            <person name="Collins A."/>
            <person name="Tomlin J."/>
            <person name="Gibbs M."/>
            <person name="Breuker C.J."/>
        </authorList>
    </citation>
    <scope>NUCLEOTIDE SEQUENCE</scope>
    <source>
        <tissue evidence="1">Ovary</tissue>
    </source>
</reference>
<evidence type="ECO:0000313" key="1">
    <source>
        <dbReference type="EMBL" id="JAA80322.1"/>
    </source>
</evidence>
<sequence>MSVLVHYVQQKSQQQQYSEPTADVIVALTLSLCVVKYHKIFKSVSRDFLCQDWSNCTATIPEYSEPTAYVIVALTHTV</sequence>
<reference evidence="1" key="2">
    <citation type="submission" date="2013-05" db="EMBL/GenBank/DDBJ databases">
        <authorList>
            <person name="Carter J.-M."/>
            <person name="Baker S.C."/>
            <person name="Pink R."/>
            <person name="Carter D.R.F."/>
            <person name="Collins A."/>
            <person name="Tomlin J."/>
            <person name="Gibbs M."/>
            <person name="Breuker C.J."/>
        </authorList>
    </citation>
    <scope>NUCLEOTIDE SEQUENCE</scope>
    <source>
        <tissue evidence="1">Ovary</tissue>
    </source>
</reference>